<keyword evidence="1" id="KW-0812">Transmembrane</keyword>
<evidence type="ECO:0000313" key="3">
    <source>
        <dbReference type="Proteomes" id="UP001304650"/>
    </source>
</evidence>
<feature type="transmembrane region" description="Helical" evidence="1">
    <location>
        <begin position="158"/>
        <end position="179"/>
    </location>
</feature>
<protein>
    <submittedName>
        <fullName evidence="2">Uncharacterized protein</fullName>
    </submittedName>
</protein>
<keyword evidence="1" id="KW-0472">Membrane</keyword>
<feature type="transmembrane region" description="Helical" evidence="1">
    <location>
        <begin position="20"/>
        <end position="42"/>
    </location>
</feature>
<name>A0AA96LM77_9BACL</name>
<dbReference type="KEGG" id="proo:MJB10_21730"/>
<dbReference type="AlphaFoldDB" id="A0AA96LM77"/>
<feature type="transmembrane region" description="Helical" evidence="1">
    <location>
        <begin position="54"/>
        <end position="74"/>
    </location>
</feature>
<feature type="transmembrane region" description="Helical" evidence="1">
    <location>
        <begin position="134"/>
        <end position="152"/>
    </location>
</feature>
<proteinExistence type="predicted"/>
<sequence>MLFRLRMKPYWKQILATGLLGSFVLLLNTSPLLIIGILCVLLKLVWRYRLVPALLIALSGYIITAILGTCVLVCMEMMKVVSYPEVMNRPVDVILIRIISLLAKCAFFFTLSKFRLGFTFLSNYTSIPFTRENAGVYSFILVVLLGIAYRHVYPNSAYSVIMPIQMLIMATLLFIYATLSKEISFHRR</sequence>
<accession>A0AA96LM77</accession>
<dbReference type="Proteomes" id="UP001304650">
    <property type="component" value="Chromosome"/>
</dbReference>
<organism evidence="2 3">
    <name type="scientific">Paenibacillus roseopurpureus</name>
    <dbReference type="NCBI Taxonomy" id="2918901"/>
    <lineage>
        <taxon>Bacteria</taxon>
        <taxon>Bacillati</taxon>
        <taxon>Bacillota</taxon>
        <taxon>Bacilli</taxon>
        <taxon>Bacillales</taxon>
        <taxon>Paenibacillaceae</taxon>
        <taxon>Paenibacillus</taxon>
    </lineage>
</organism>
<dbReference type="EMBL" id="CP130319">
    <property type="protein sequence ID" value="WNR43696.1"/>
    <property type="molecule type" value="Genomic_DNA"/>
</dbReference>
<keyword evidence="3" id="KW-1185">Reference proteome</keyword>
<feature type="transmembrane region" description="Helical" evidence="1">
    <location>
        <begin position="94"/>
        <end position="114"/>
    </location>
</feature>
<evidence type="ECO:0000313" key="2">
    <source>
        <dbReference type="EMBL" id="WNR43696.1"/>
    </source>
</evidence>
<reference evidence="2" key="1">
    <citation type="submission" date="2022-02" db="EMBL/GenBank/DDBJ databases">
        <title>Paenibacillus sp. MBLB1832 Whole Genome Shotgun Sequencing.</title>
        <authorList>
            <person name="Hwang C.Y."/>
            <person name="Cho E.-S."/>
            <person name="Seo M.-J."/>
        </authorList>
    </citation>
    <scope>NUCLEOTIDE SEQUENCE</scope>
    <source>
        <strain evidence="2">MBLB1832</strain>
    </source>
</reference>
<dbReference type="RefSeq" id="WP_314798344.1">
    <property type="nucleotide sequence ID" value="NZ_CP130319.1"/>
</dbReference>
<gene>
    <name evidence="2" type="ORF">MJB10_21730</name>
</gene>
<keyword evidence="1" id="KW-1133">Transmembrane helix</keyword>
<evidence type="ECO:0000256" key="1">
    <source>
        <dbReference type="SAM" id="Phobius"/>
    </source>
</evidence>